<protein>
    <submittedName>
        <fullName evidence="6">AraC-type DNA-binding protein</fullName>
    </submittedName>
</protein>
<feature type="compositionally biased region" description="Low complexity" evidence="4">
    <location>
        <begin position="325"/>
        <end position="343"/>
    </location>
</feature>
<dbReference type="PANTHER" id="PTHR47894">
    <property type="entry name" value="HTH-TYPE TRANSCRIPTIONAL REGULATOR GADX"/>
    <property type="match status" value="1"/>
</dbReference>
<dbReference type="InterPro" id="IPR018060">
    <property type="entry name" value="HTH_AraC"/>
</dbReference>
<dbReference type="InterPro" id="IPR009057">
    <property type="entry name" value="Homeodomain-like_sf"/>
</dbReference>
<dbReference type="PROSITE" id="PS01124">
    <property type="entry name" value="HTH_ARAC_FAMILY_2"/>
    <property type="match status" value="1"/>
</dbReference>
<evidence type="ECO:0000256" key="3">
    <source>
        <dbReference type="ARBA" id="ARBA00023163"/>
    </source>
</evidence>
<dbReference type="OrthoDB" id="6506763at2"/>
<feature type="domain" description="HTH araC/xylS-type" evidence="5">
    <location>
        <begin position="215"/>
        <end position="313"/>
    </location>
</feature>
<dbReference type="Proteomes" id="UP000199470">
    <property type="component" value="Unassembled WGS sequence"/>
</dbReference>
<dbReference type="GO" id="GO:0005829">
    <property type="term" value="C:cytosol"/>
    <property type="evidence" value="ECO:0007669"/>
    <property type="project" value="TreeGrafter"/>
</dbReference>
<dbReference type="Pfam" id="PF12833">
    <property type="entry name" value="HTH_18"/>
    <property type="match status" value="1"/>
</dbReference>
<sequence>MSYSSALHLVRGVKSRLAHSGVEAEALFAEAGLDEGDGLACDALTLSDKLSHLWELLVEKSGDPLLGLKISTPHRLGWLGVMGQIMLDSPTVQSTIERCHGHTRVGMLLPGRQRVVPQQRYDFVWCVLLRTLRCAAGRDDATPVVVEYAFPQPANTQVYSDTFGCPVKFNMPHNVMEFSDTELVMALPRNQPLENGNGRHALASLARAEPPCFAAKVQAMLASLLPKGPPHRDEVAAHLMMSERTLQRRLAEEGTSFTSLVDDTRRELARQSLRSGELSLKMLSFQLGFSEPSAFYRACKRWFGMAPSDIVQMAHQPGPPPPLLAKPAQQQQQQQQQPAPTAAAAAAAGMLRKLIA</sequence>
<proteinExistence type="predicted"/>
<dbReference type="GO" id="GO:0000976">
    <property type="term" value="F:transcription cis-regulatory region binding"/>
    <property type="evidence" value="ECO:0007669"/>
    <property type="project" value="TreeGrafter"/>
</dbReference>
<dbReference type="AlphaFoldDB" id="A0A1I4LZQ1"/>
<evidence type="ECO:0000313" key="7">
    <source>
        <dbReference type="Proteomes" id="UP000199470"/>
    </source>
</evidence>
<keyword evidence="3" id="KW-0804">Transcription</keyword>
<dbReference type="Pfam" id="PF12625">
    <property type="entry name" value="Arabinose_bd"/>
    <property type="match status" value="1"/>
</dbReference>
<evidence type="ECO:0000256" key="4">
    <source>
        <dbReference type="SAM" id="MobiDB-lite"/>
    </source>
</evidence>
<evidence type="ECO:0000256" key="1">
    <source>
        <dbReference type="ARBA" id="ARBA00023015"/>
    </source>
</evidence>
<evidence type="ECO:0000259" key="5">
    <source>
        <dbReference type="PROSITE" id="PS01124"/>
    </source>
</evidence>
<dbReference type="InterPro" id="IPR032687">
    <property type="entry name" value="AraC-type_N"/>
</dbReference>
<gene>
    <name evidence="6" type="ORF">SAMN02982985_02148</name>
</gene>
<dbReference type="GO" id="GO:0003700">
    <property type="term" value="F:DNA-binding transcription factor activity"/>
    <property type="evidence" value="ECO:0007669"/>
    <property type="project" value="InterPro"/>
</dbReference>
<feature type="region of interest" description="Disordered" evidence="4">
    <location>
        <begin position="313"/>
        <end position="343"/>
    </location>
</feature>
<keyword evidence="1" id="KW-0805">Transcription regulation</keyword>
<reference evidence="6 7" key="1">
    <citation type="submission" date="2016-10" db="EMBL/GenBank/DDBJ databases">
        <authorList>
            <person name="de Groot N.N."/>
        </authorList>
    </citation>
    <scope>NUCLEOTIDE SEQUENCE [LARGE SCALE GENOMIC DNA]</scope>
    <source>
        <strain evidence="6 7">ATCC 43154</strain>
    </source>
</reference>
<evidence type="ECO:0000313" key="6">
    <source>
        <dbReference type="EMBL" id="SFL96442.1"/>
    </source>
</evidence>
<dbReference type="Gene3D" id="1.10.10.60">
    <property type="entry name" value="Homeodomain-like"/>
    <property type="match status" value="1"/>
</dbReference>
<evidence type="ECO:0000256" key="2">
    <source>
        <dbReference type="ARBA" id="ARBA00023125"/>
    </source>
</evidence>
<dbReference type="PANTHER" id="PTHR47894:SF1">
    <property type="entry name" value="HTH-TYPE TRANSCRIPTIONAL REGULATOR VQSM"/>
    <property type="match status" value="1"/>
</dbReference>
<dbReference type="SUPFAM" id="SSF46689">
    <property type="entry name" value="Homeodomain-like"/>
    <property type="match status" value="1"/>
</dbReference>
<organism evidence="6 7">
    <name type="scientific">Rugamonas rubra</name>
    <dbReference type="NCBI Taxonomy" id="758825"/>
    <lineage>
        <taxon>Bacteria</taxon>
        <taxon>Pseudomonadati</taxon>
        <taxon>Pseudomonadota</taxon>
        <taxon>Betaproteobacteria</taxon>
        <taxon>Burkholderiales</taxon>
        <taxon>Oxalobacteraceae</taxon>
        <taxon>Telluria group</taxon>
        <taxon>Rugamonas</taxon>
    </lineage>
</organism>
<accession>A0A1I4LZQ1</accession>
<dbReference type="RefSeq" id="WP_093387413.1">
    <property type="nucleotide sequence ID" value="NZ_FOTW01000010.1"/>
</dbReference>
<dbReference type="EMBL" id="FOTW01000010">
    <property type="protein sequence ID" value="SFL96442.1"/>
    <property type="molecule type" value="Genomic_DNA"/>
</dbReference>
<name>A0A1I4LZQ1_9BURK</name>
<keyword evidence="7" id="KW-1185">Reference proteome</keyword>
<dbReference type="SMART" id="SM00342">
    <property type="entry name" value="HTH_ARAC"/>
    <property type="match status" value="1"/>
</dbReference>
<dbReference type="STRING" id="758825.SAMN02982985_02148"/>
<keyword evidence="2 6" id="KW-0238">DNA-binding</keyword>